<comment type="caution">
    <text evidence="1">The sequence shown here is derived from an EMBL/GenBank/DDBJ whole genome shotgun (WGS) entry which is preliminary data.</text>
</comment>
<accession>A0A4Z2DY86</accession>
<sequence>MAASPRCLTGALQLHRSSIVSDIYVSPPILSPSPCGAAQTDCSALITLIAFPHSGFLRHCRYSPSSPPEPGR</sequence>
<protein>
    <submittedName>
        <fullName evidence="1">Uncharacterized protein</fullName>
    </submittedName>
</protein>
<evidence type="ECO:0000313" key="1">
    <source>
        <dbReference type="EMBL" id="TNN21521.1"/>
    </source>
</evidence>
<dbReference type="EMBL" id="SRLO01027484">
    <property type="protein sequence ID" value="TNN21521.1"/>
    <property type="molecule type" value="Genomic_DNA"/>
</dbReference>
<name>A0A4Z2DY86_9TELE</name>
<keyword evidence="2" id="KW-1185">Reference proteome</keyword>
<reference evidence="1 2" key="1">
    <citation type="submission" date="2019-03" db="EMBL/GenBank/DDBJ databases">
        <title>First draft genome of Liparis tanakae, snailfish: a comprehensive survey of snailfish specific genes.</title>
        <authorList>
            <person name="Kim W."/>
            <person name="Song I."/>
            <person name="Jeong J.-H."/>
            <person name="Kim D."/>
            <person name="Kim S."/>
            <person name="Ryu S."/>
            <person name="Song J.Y."/>
            <person name="Lee S.K."/>
        </authorList>
    </citation>
    <scope>NUCLEOTIDE SEQUENCE [LARGE SCALE GENOMIC DNA]</scope>
    <source>
        <tissue evidence="1">Muscle</tissue>
    </source>
</reference>
<evidence type="ECO:0000313" key="2">
    <source>
        <dbReference type="Proteomes" id="UP000314294"/>
    </source>
</evidence>
<dbReference type="Proteomes" id="UP000314294">
    <property type="component" value="Unassembled WGS sequence"/>
</dbReference>
<proteinExistence type="predicted"/>
<organism evidence="1 2">
    <name type="scientific">Liparis tanakae</name>
    <name type="common">Tanaka's snailfish</name>
    <dbReference type="NCBI Taxonomy" id="230148"/>
    <lineage>
        <taxon>Eukaryota</taxon>
        <taxon>Metazoa</taxon>
        <taxon>Chordata</taxon>
        <taxon>Craniata</taxon>
        <taxon>Vertebrata</taxon>
        <taxon>Euteleostomi</taxon>
        <taxon>Actinopterygii</taxon>
        <taxon>Neopterygii</taxon>
        <taxon>Teleostei</taxon>
        <taxon>Neoteleostei</taxon>
        <taxon>Acanthomorphata</taxon>
        <taxon>Eupercaria</taxon>
        <taxon>Perciformes</taxon>
        <taxon>Cottioidei</taxon>
        <taxon>Cottales</taxon>
        <taxon>Liparidae</taxon>
        <taxon>Liparis</taxon>
    </lineage>
</organism>
<dbReference type="AlphaFoldDB" id="A0A4Z2DY86"/>
<gene>
    <name evidence="1" type="ORF">EYF80_068368</name>
</gene>